<proteinExistence type="predicted"/>
<name>A0A1H8HNH9_9FIRM</name>
<evidence type="ECO:0000313" key="1">
    <source>
        <dbReference type="EMBL" id="SEN57556.1"/>
    </source>
</evidence>
<dbReference type="RefSeq" id="WP_091975274.1">
    <property type="nucleotide sequence ID" value="NZ_FODF01000006.1"/>
</dbReference>
<accession>A0A1H8HNH9</accession>
<dbReference type="EMBL" id="FODF01000006">
    <property type="protein sequence ID" value="SEN57556.1"/>
    <property type="molecule type" value="Genomic_DNA"/>
</dbReference>
<dbReference type="PANTHER" id="PTHR30087:SF1">
    <property type="entry name" value="HYPOTHETICAL CYTOSOLIC PROTEIN"/>
    <property type="match status" value="1"/>
</dbReference>
<sequence>MKKKKIGVSACLLGIDCKYNGKNNKNESVLEYVKDMECIEICPESYGGLPTPRVPSEIEEGKSGEDFIKDKENFHVYSKEAVDVTDEFIRGAKIALEKLKSNGVEEVIMKESSPSCGVNKIYAGKFDGNKKNGMGVTAALFKENGIKMLSEKDIESGNNF</sequence>
<dbReference type="Pfam" id="PF04463">
    <property type="entry name" value="2-thiour_desulf"/>
    <property type="match status" value="1"/>
</dbReference>
<dbReference type="STRING" id="215200.SAMN05216454_10623"/>
<keyword evidence="2" id="KW-1185">Reference proteome</keyword>
<protein>
    <submittedName>
        <fullName evidence="1">Uncharacterized conserved protein YbbK, DUF523 family</fullName>
    </submittedName>
</protein>
<dbReference type="AlphaFoldDB" id="A0A1H8HNH9"/>
<organism evidence="1 2">
    <name type="scientific">Peptostreptococcus russellii</name>
    <dbReference type="NCBI Taxonomy" id="215200"/>
    <lineage>
        <taxon>Bacteria</taxon>
        <taxon>Bacillati</taxon>
        <taxon>Bacillota</taxon>
        <taxon>Clostridia</taxon>
        <taxon>Peptostreptococcales</taxon>
        <taxon>Peptostreptococcaceae</taxon>
        <taxon>Peptostreptococcus</taxon>
    </lineage>
</organism>
<gene>
    <name evidence="1" type="ORF">SAMN05216454_10623</name>
</gene>
<evidence type="ECO:0000313" key="2">
    <source>
        <dbReference type="Proteomes" id="UP000199512"/>
    </source>
</evidence>
<dbReference type="InterPro" id="IPR007553">
    <property type="entry name" value="2-thiour_desulf"/>
</dbReference>
<dbReference type="OrthoDB" id="9797779at2"/>
<dbReference type="Proteomes" id="UP000199512">
    <property type="component" value="Unassembled WGS sequence"/>
</dbReference>
<dbReference type="PANTHER" id="PTHR30087">
    <property type="entry name" value="INNER MEMBRANE PROTEIN"/>
    <property type="match status" value="1"/>
</dbReference>
<reference evidence="1 2" key="1">
    <citation type="submission" date="2016-10" db="EMBL/GenBank/DDBJ databases">
        <authorList>
            <person name="de Groot N.N."/>
        </authorList>
    </citation>
    <scope>NUCLEOTIDE SEQUENCE [LARGE SCALE GENOMIC DNA]</scope>
    <source>
        <strain evidence="1 2">Calf135</strain>
    </source>
</reference>